<accession>A0A1F5VX63</accession>
<dbReference type="EMBL" id="MFGW01000036">
    <property type="protein sequence ID" value="OGF67988.1"/>
    <property type="molecule type" value="Genomic_DNA"/>
</dbReference>
<gene>
    <name evidence="1" type="ORF">A2Y62_22125</name>
</gene>
<evidence type="ECO:0000313" key="1">
    <source>
        <dbReference type="EMBL" id="OGF67988.1"/>
    </source>
</evidence>
<comment type="caution">
    <text evidence="1">The sequence shown here is derived from an EMBL/GenBank/DDBJ whole genome shotgun (WGS) entry which is preliminary data.</text>
</comment>
<sequence>MYRSTIQTNSLRVLRSGTKQSRRVRHCEFAGGKRNNPERTIRSIVRYGLLRPAGAGLIMTKSHGLPRTPSVRSQKSF</sequence>
<dbReference type="AlphaFoldDB" id="A0A1F5VX63"/>
<reference evidence="1 2" key="1">
    <citation type="journal article" date="2016" name="Nat. Commun.">
        <title>Thousands of microbial genomes shed light on interconnected biogeochemical processes in an aquifer system.</title>
        <authorList>
            <person name="Anantharaman K."/>
            <person name="Brown C.T."/>
            <person name="Hug L.A."/>
            <person name="Sharon I."/>
            <person name="Castelle C.J."/>
            <person name="Probst A.J."/>
            <person name="Thomas B.C."/>
            <person name="Singh A."/>
            <person name="Wilkins M.J."/>
            <person name="Karaoz U."/>
            <person name="Brodie E.L."/>
            <person name="Williams K.H."/>
            <person name="Hubbard S.S."/>
            <person name="Banfield J.F."/>
        </authorList>
    </citation>
    <scope>NUCLEOTIDE SEQUENCE [LARGE SCALE GENOMIC DNA]</scope>
</reference>
<evidence type="ECO:0000313" key="2">
    <source>
        <dbReference type="Proteomes" id="UP000178943"/>
    </source>
</evidence>
<organism evidence="1 2">
    <name type="scientific">Candidatus Fischerbacteria bacterium RBG_13_37_8</name>
    <dbReference type="NCBI Taxonomy" id="1817863"/>
    <lineage>
        <taxon>Bacteria</taxon>
        <taxon>Candidatus Fischeribacteriota</taxon>
    </lineage>
</organism>
<dbReference type="STRING" id="1817863.A2Y62_22125"/>
<dbReference type="Proteomes" id="UP000178943">
    <property type="component" value="Unassembled WGS sequence"/>
</dbReference>
<protein>
    <submittedName>
        <fullName evidence="1">Uncharacterized protein</fullName>
    </submittedName>
</protein>
<name>A0A1F5VX63_9BACT</name>
<proteinExistence type="predicted"/>